<evidence type="ECO:0000313" key="4">
    <source>
        <dbReference type="Proteomes" id="UP000306229"/>
    </source>
</evidence>
<feature type="transmembrane region" description="Helical" evidence="1">
    <location>
        <begin position="447"/>
        <end position="467"/>
    </location>
</feature>
<dbReference type="AlphaFoldDB" id="A0A5B7TLD9"/>
<evidence type="ECO:0000256" key="2">
    <source>
        <dbReference type="SAM" id="SignalP"/>
    </source>
</evidence>
<proteinExistence type="predicted"/>
<dbReference type="RefSeq" id="WP_138948060.1">
    <property type="nucleotide sequence ID" value="NZ_CP040749.1"/>
</dbReference>
<feature type="signal peptide" evidence="2">
    <location>
        <begin position="1"/>
        <end position="20"/>
    </location>
</feature>
<keyword evidence="1" id="KW-1133">Transmembrane helix</keyword>
<organism evidence="3 4">
    <name type="scientific">Aureibaculum algae</name>
    <dbReference type="NCBI Taxonomy" id="2584122"/>
    <lineage>
        <taxon>Bacteria</taxon>
        <taxon>Pseudomonadati</taxon>
        <taxon>Bacteroidota</taxon>
        <taxon>Flavobacteriia</taxon>
        <taxon>Flavobacteriales</taxon>
        <taxon>Flavobacteriaceae</taxon>
        <taxon>Aureibaculum</taxon>
    </lineage>
</organism>
<name>A0A5B7TLD9_9FLAO</name>
<gene>
    <name evidence="3" type="ORF">FF125_01120</name>
</gene>
<dbReference type="PANTHER" id="PTHR40940">
    <property type="entry name" value="PROTEIN BATD-RELATED"/>
    <property type="match status" value="1"/>
</dbReference>
<dbReference type="Proteomes" id="UP000306229">
    <property type="component" value="Chromosome"/>
</dbReference>
<dbReference type="OrthoDB" id="2079210at2"/>
<keyword evidence="2" id="KW-0732">Signal</keyword>
<dbReference type="Pfam" id="PF13584">
    <property type="entry name" value="BatD"/>
    <property type="match status" value="2"/>
</dbReference>
<keyword evidence="1" id="KW-0472">Membrane</keyword>
<dbReference type="EMBL" id="CP040749">
    <property type="protein sequence ID" value="QCX37105.1"/>
    <property type="molecule type" value="Genomic_DNA"/>
</dbReference>
<feature type="chain" id="PRO_5022760216" evidence="2">
    <location>
        <begin position="21"/>
        <end position="588"/>
    </location>
</feature>
<reference evidence="3 4" key="1">
    <citation type="submission" date="2019-05" db="EMBL/GenBank/DDBJ databases">
        <title>Algicella ahnfeltiae gen. nov., sp. nov., a novel marine bacterium of the family Flavobacteriaceae isolated from a red alga.</title>
        <authorList>
            <person name="Nedashkovskaya O.I."/>
            <person name="Kukhlevskiy A.D."/>
            <person name="Kim S.-G."/>
            <person name="Zhukova N.V."/>
            <person name="Mikhailov V.V."/>
        </authorList>
    </citation>
    <scope>NUCLEOTIDE SEQUENCE [LARGE SCALE GENOMIC DNA]</scope>
    <source>
        <strain evidence="3 4">10Alg115</strain>
    </source>
</reference>
<dbReference type="PANTHER" id="PTHR40940:SF2">
    <property type="entry name" value="BATD"/>
    <property type="match status" value="1"/>
</dbReference>
<protein>
    <submittedName>
        <fullName evidence="3">Protein BatD</fullName>
    </submittedName>
</protein>
<dbReference type="InterPro" id="IPR025738">
    <property type="entry name" value="BatD"/>
</dbReference>
<accession>A0A5B7TLD9</accession>
<keyword evidence="1" id="KW-0812">Transmembrane</keyword>
<evidence type="ECO:0000256" key="1">
    <source>
        <dbReference type="SAM" id="Phobius"/>
    </source>
</evidence>
<dbReference type="KEGG" id="fbe:FF125_01120"/>
<sequence>MFKNIHIIAILLFLSPSVWAQEMSFKASVSKDRLGVNERLRITFTINKQGGDNFTPPNFKDFTVLAGPMQATNFFEFNGQKAFEMAYSYTLQPKRKGVITIPSASIELNGKTIKSNTVKITVTNAVEIPKDPNDPKYIASQNIHLIAEVSNSNPYVGESISVVYKIYVDVSKVNVRNYRETGSPSFNGFWNQNIDVKQSNGQEGTFQGKTHRYAVLRKVVLIPQKSGKLTISPLEMEVGAGVPIGRRSLLGNMITRNVNFTATTGERTIEVKPLPLANKPIDFTGAVGDYDFTVTTNKNELKANEAAQIKVQVSGKGNLKMVELPKIETPTGLEKYEPEHKENIRTAISGFSGSVYDQYTVVPQFRGKYKIPSTTFSYFSLKDKTYKTITSDAIIINAPEGKTRADENAVTSTKKNVISNAKDIRFISTNATMVSHEDSEDFFKSDLFYLLLILPLLSIPFGIFIGMKKQKRDSDIIGNKRRKADKLAKKFLSQAKKQLGHKEQFYEALEKALHNYLKAKLQVETADISKDKIKEILSERKVDNDTISEFISVFDSCDYARYTPTTNVMMKQEYEAARKVIVKIDKQL</sequence>
<keyword evidence="4" id="KW-1185">Reference proteome</keyword>
<evidence type="ECO:0000313" key="3">
    <source>
        <dbReference type="EMBL" id="QCX37105.1"/>
    </source>
</evidence>